<dbReference type="Proteomes" id="UP000230423">
    <property type="component" value="Unassembled WGS sequence"/>
</dbReference>
<organism evidence="3 4">
    <name type="scientific">Teladorsagia circumcincta</name>
    <name type="common">Brown stomach worm</name>
    <name type="synonym">Ostertagia circumcincta</name>
    <dbReference type="NCBI Taxonomy" id="45464"/>
    <lineage>
        <taxon>Eukaryota</taxon>
        <taxon>Metazoa</taxon>
        <taxon>Ecdysozoa</taxon>
        <taxon>Nematoda</taxon>
        <taxon>Chromadorea</taxon>
        <taxon>Rhabditida</taxon>
        <taxon>Rhabditina</taxon>
        <taxon>Rhabditomorpha</taxon>
        <taxon>Strongyloidea</taxon>
        <taxon>Trichostrongylidae</taxon>
        <taxon>Teladorsagia</taxon>
    </lineage>
</organism>
<dbReference type="Gene3D" id="3.30.200.20">
    <property type="entry name" value="Phosphorylase Kinase, domain 1"/>
    <property type="match status" value="1"/>
</dbReference>
<feature type="region of interest" description="Disordered" evidence="2">
    <location>
        <begin position="1"/>
        <end position="57"/>
    </location>
</feature>
<dbReference type="GO" id="GO:0005524">
    <property type="term" value="F:ATP binding"/>
    <property type="evidence" value="ECO:0007669"/>
    <property type="project" value="UniProtKB-UniRule"/>
</dbReference>
<evidence type="ECO:0008006" key="5">
    <source>
        <dbReference type="Google" id="ProtNLM"/>
    </source>
</evidence>
<evidence type="ECO:0000313" key="3">
    <source>
        <dbReference type="EMBL" id="PIO52728.1"/>
    </source>
</evidence>
<keyword evidence="4" id="KW-1185">Reference proteome</keyword>
<proteinExistence type="predicted"/>
<dbReference type="AlphaFoldDB" id="A0A2G9T468"/>
<name>A0A2G9T468_TELCI</name>
<accession>A0A2G9T468</accession>
<dbReference type="EMBL" id="KZ427504">
    <property type="protein sequence ID" value="PIO52728.1"/>
    <property type="molecule type" value="Genomic_DNA"/>
</dbReference>
<dbReference type="OrthoDB" id="10376104at2759"/>
<evidence type="ECO:0000256" key="1">
    <source>
        <dbReference type="PROSITE-ProRule" id="PRU10141"/>
    </source>
</evidence>
<evidence type="ECO:0000256" key="2">
    <source>
        <dbReference type="SAM" id="MobiDB-lite"/>
    </source>
</evidence>
<evidence type="ECO:0000313" key="4">
    <source>
        <dbReference type="Proteomes" id="UP000230423"/>
    </source>
</evidence>
<keyword evidence="1" id="KW-0547">Nucleotide-binding</keyword>
<feature type="compositionally biased region" description="Acidic residues" evidence="2">
    <location>
        <begin position="12"/>
        <end position="21"/>
    </location>
</feature>
<reference evidence="3 4" key="1">
    <citation type="submission" date="2015-09" db="EMBL/GenBank/DDBJ databases">
        <title>Draft genome of the parasitic nematode Teladorsagia circumcincta isolate WARC Sus (inbred).</title>
        <authorList>
            <person name="Mitreva M."/>
        </authorList>
    </citation>
    <scope>NUCLEOTIDE SEQUENCE [LARGE SCALE GENOMIC DNA]</scope>
    <source>
        <strain evidence="3 4">S</strain>
    </source>
</reference>
<dbReference type="PROSITE" id="PS00107">
    <property type="entry name" value="PROTEIN_KINASE_ATP"/>
    <property type="match status" value="1"/>
</dbReference>
<sequence>MAMSWGESATPYEDDSPENSDDVLNGSEEPTPVAVTQTETASPSLDQQTMDQQSASTGATIPIDHFPIQRRFNYVPVNTVNFALPEGYSTSREDIKFLGSGAYGNVIKTTVKCRDGAIREVAVKKFRDPFSDNAQVRSSWLFCAELNTNFTLSVTKFP</sequence>
<keyword evidence="1" id="KW-0067">ATP-binding</keyword>
<dbReference type="InterPro" id="IPR017441">
    <property type="entry name" value="Protein_kinase_ATP_BS"/>
</dbReference>
<feature type="binding site" evidence="1">
    <location>
        <position position="125"/>
    </location>
    <ligand>
        <name>ATP</name>
        <dbReference type="ChEBI" id="CHEBI:30616"/>
    </ligand>
</feature>
<protein>
    <recommendedName>
        <fullName evidence="5">Protein kinase domain-containing protein</fullName>
    </recommendedName>
</protein>
<gene>
    <name evidence="3" type="ORF">TELCIR_25964</name>
</gene>
<feature type="compositionally biased region" description="Polar residues" evidence="2">
    <location>
        <begin position="34"/>
        <end position="57"/>
    </location>
</feature>